<dbReference type="InterPro" id="IPR013783">
    <property type="entry name" value="Ig-like_fold"/>
</dbReference>
<gene>
    <name evidence="3" type="ORF">ABID43_003288</name>
</gene>
<feature type="compositionally biased region" description="Low complexity" evidence="1">
    <location>
        <begin position="392"/>
        <end position="408"/>
    </location>
</feature>
<dbReference type="PANTHER" id="PTHR34700:SF4">
    <property type="entry name" value="PHAGE-LIKE ELEMENT PBSX PROTEIN XKDP"/>
    <property type="match status" value="1"/>
</dbReference>
<dbReference type="Pfam" id="PF01476">
    <property type="entry name" value="LysM"/>
    <property type="match status" value="1"/>
</dbReference>
<evidence type="ECO:0000256" key="1">
    <source>
        <dbReference type="SAM" id="MobiDB-lite"/>
    </source>
</evidence>
<dbReference type="InterPro" id="IPR018392">
    <property type="entry name" value="LysM"/>
</dbReference>
<feature type="region of interest" description="Disordered" evidence="1">
    <location>
        <begin position="132"/>
        <end position="255"/>
    </location>
</feature>
<comment type="caution">
    <text evidence="3">The sequence shown here is derived from an EMBL/GenBank/DDBJ whole genome shotgun (WGS) entry which is preliminary data.</text>
</comment>
<dbReference type="InterPro" id="IPR036779">
    <property type="entry name" value="LysM_dom_sf"/>
</dbReference>
<feature type="region of interest" description="Disordered" evidence="1">
    <location>
        <begin position="361"/>
        <end position="425"/>
    </location>
</feature>
<feature type="domain" description="LysM" evidence="2">
    <location>
        <begin position="437"/>
        <end position="486"/>
    </location>
</feature>
<evidence type="ECO:0000259" key="2">
    <source>
        <dbReference type="PROSITE" id="PS51782"/>
    </source>
</evidence>
<feature type="compositionally biased region" description="Low complexity" evidence="1">
    <location>
        <begin position="239"/>
        <end position="255"/>
    </location>
</feature>
<dbReference type="Proteomes" id="UP001549145">
    <property type="component" value="Unassembled WGS sequence"/>
</dbReference>
<organism evidence="3 4">
    <name type="scientific">Methylobacterium goesingense</name>
    <dbReference type="NCBI Taxonomy" id="243690"/>
    <lineage>
        <taxon>Bacteria</taxon>
        <taxon>Pseudomonadati</taxon>
        <taxon>Pseudomonadota</taxon>
        <taxon>Alphaproteobacteria</taxon>
        <taxon>Hyphomicrobiales</taxon>
        <taxon>Methylobacteriaceae</taxon>
        <taxon>Methylobacterium</taxon>
    </lineage>
</organism>
<reference evidence="3 4" key="1">
    <citation type="submission" date="2024-06" db="EMBL/GenBank/DDBJ databases">
        <title>Genomic Encyclopedia of Type Strains, Phase IV (KMG-IV): sequencing the most valuable type-strain genomes for metagenomic binning, comparative biology and taxonomic classification.</title>
        <authorList>
            <person name="Goeker M."/>
        </authorList>
    </citation>
    <scope>NUCLEOTIDE SEQUENCE [LARGE SCALE GENOMIC DNA]</scope>
    <source>
        <strain evidence="3 4">DSM 21331</strain>
    </source>
</reference>
<proteinExistence type="predicted"/>
<dbReference type="EMBL" id="JBEPMM010000009">
    <property type="protein sequence ID" value="MET3693737.1"/>
    <property type="molecule type" value="Genomic_DNA"/>
</dbReference>
<dbReference type="SMART" id="SM00257">
    <property type="entry name" value="LysM"/>
    <property type="match status" value="1"/>
</dbReference>
<feature type="region of interest" description="Disordered" evidence="1">
    <location>
        <begin position="1"/>
        <end position="42"/>
    </location>
</feature>
<name>A0ABV2L7B7_9HYPH</name>
<dbReference type="PANTHER" id="PTHR34700">
    <property type="entry name" value="POTASSIUM BINDING PROTEIN KBP"/>
    <property type="match status" value="1"/>
</dbReference>
<keyword evidence="4" id="KW-1185">Reference proteome</keyword>
<evidence type="ECO:0000313" key="4">
    <source>
        <dbReference type="Proteomes" id="UP001549145"/>
    </source>
</evidence>
<dbReference type="CDD" id="cd00118">
    <property type="entry name" value="LysM"/>
    <property type="match status" value="1"/>
</dbReference>
<dbReference type="Gene3D" id="2.60.40.10">
    <property type="entry name" value="Immunoglobulins"/>
    <property type="match status" value="1"/>
</dbReference>
<dbReference type="RefSeq" id="WP_354465791.1">
    <property type="nucleotide sequence ID" value="NZ_JBEPMM010000009.1"/>
</dbReference>
<evidence type="ECO:0000313" key="3">
    <source>
        <dbReference type="EMBL" id="MET3693737.1"/>
    </source>
</evidence>
<dbReference type="InterPro" id="IPR052196">
    <property type="entry name" value="Bact_Kbp"/>
</dbReference>
<sequence length="501" mass="50753">MAEIAPSETVGGRASGDGVSTPAGSDRQAQTGEAQAVASAANVPAFDTVRVEPSGEFVVAGRATPGGTLELLVDGKPVATTVADANGQFAVVPPALPTGNSEIALRVTDGQGHTQPSRESVAVVIAPSRETKPLVALTSPDRPTRVLSQPGPPRFSDRPQPDAASGAQATAALRAPDLPRSGLPGTGDARPGANASADRTVDRGTISPGASRGSSLDAPPGPVALGSAEGHAAAPPVVSTGASSTGAGSAGADAAETPTKIVSIDAQSGGRLFVTGRSTAGSMIRLYLNDTLIAPANVGRDGTVTFGIGRGVKPGDYKVRLDQVEAGSGKVRSRVEVPFSVPDVATAPEIRSVPEEARRTAGIAPMATESAHGSGRREGGESPEVGAVRPMAATPATPATPAQSARTPDLARGPQASGDVLREPGAGPAIVFVPEVKTARIERGDSLWAISRRTYGEGDRYTAIYDANQDQIQNPDLIYPGQVFVLPSEDVIEAGQTQKRG</sequence>
<protein>
    <submittedName>
        <fullName evidence="3">Nucleoid-associated protein YgaU</fullName>
    </submittedName>
</protein>
<dbReference type="Gene3D" id="3.10.350.10">
    <property type="entry name" value="LysM domain"/>
    <property type="match status" value="1"/>
</dbReference>
<accession>A0ABV2L7B7</accession>
<dbReference type="PROSITE" id="PS51782">
    <property type="entry name" value="LYSM"/>
    <property type="match status" value="1"/>
</dbReference>